<dbReference type="PANTHER" id="PTHR43289">
    <property type="entry name" value="MITOGEN-ACTIVATED PROTEIN KINASE KINASE KINASE 20-RELATED"/>
    <property type="match status" value="1"/>
</dbReference>
<dbReference type="CDD" id="cd14014">
    <property type="entry name" value="STKc_PknB_like"/>
    <property type="match status" value="1"/>
</dbReference>
<dbReference type="SMART" id="SM00220">
    <property type="entry name" value="S_TKc"/>
    <property type="match status" value="1"/>
</dbReference>
<dbReference type="InterPro" id="IPR011990">
    <property type="entry name" value="TPR-like_helical_dom_sf"/>
</dbReference>
<evidence type="ECO:0000256" key="4">
    <source>
        <dbReference type="ARBA" id="ARBA00022840"/>
    </source>
</evidence>
<proteinExistence type="predicted"/>
<dbReference type="Pfam" id="PF00069">
    <property type="entry name" value="Pkinase"/>
    <property type="match status" value="1"/>
</dbReference>
<name>A0A5C6F2U2_9BACT</name>
<dbReference type="GO" id="GO:0005524">
    <property type="term" value="F:ATP binding"/>
    <property type="evidence" value="ECO:0007669"/>
    <property type="project" value="UniProtKB-UniRule"/>
</dbReference>
<reference evidence="9 10" key="1">
    <citation type="submission" date="2019-02" db="EMBL/GenBank/DDBJ databases">
        <title>Deep-cultivation of Planctomycetes and their phenomic and genomic characterization uncovers novel biology.</title>
        <authorList>
            <person name="Wiegand S."/>
            <person name="Jogler M."/>
            <person name="Boedeker C."/>
            <person name="Pinto D."/>
            <person name="Vollmers J."/>
            <person name="Rivas-Marin E."/>
            <person name="Kohn T."/>
            <person name="Peeters S.H."/>
            <person name="Heuer A."/>
            <person name="Rast P."/>
            <person name="Oberbeckmann S."/>
            <person name="Bunk B."/>
            <person name="Jeske O."/>
            <person name="Meyerdierks A."/>
            <person name="Storesund J.E."/>
            <person name="Kallscheuer N."/>
            <person name="Luecker S."/>
            <person name="Lage O.M."/>
            <person name="Pohl T."/>
            <person name="Merkel B.J."/>
            <person name="Hornburger P."/>
            <person name="Mueller R.-W."/>
            <person name="Bruemmer F."/>
            <person name="Labrenz M."/>
            <person name="Spormann A.M."/>
            <person name="Op Den Camp H."/>
            <person name="Overmann J."/>
            <person name="Amann R."/>
            <person name="Jetten M.S.M."/>
            <person name="Mascher T."/>
            <person name="Medema M.H."/>
            <person name="Devos D.P."/>
            <person name="Kaster A.-K."/>
            <person name="Ovreas L."/>
            <person name="Rohde M."/>
            <person name="Galperin M.Y."/>
            <person name="Jogler C."/>
        </authorList>
    </citation>
    <scope>NUCLEOTIDE SEQUENCE [LARGE SCALE GENOMIC DNA]</scope>
    <source>
        <strain evidence="9 10">Poly51</strain>
    </source>
</reference>
<dbReference type="EMBL" id="SJPW01000004">
    <property type="protein sequence ID" value="TWU54356.1"/>
    <property type="molecule type" value="Genomic_DNA"/>
</dbReference>
<dbReference type="PROSITE" id="PS00107">
    <property type="entry name" value="PROTEIN_KINASE_ATP"/>
    <property type="match status" value="1"/>
</dbReference>
<evidence type="ECO:0000313" key="10">
    <source>
        <dbReference type="Proteomes" id="UP000318288"/>
    </source>
</evidence>
<gene>
    <name evidence="9" type="primary">pknB_10</name>
    <name evidence="9" type="ORF">Poly51_30730</name>
</gene>
<dbReference type="OrthoDB" id="6111975at2"/>
<dbReference type="Gene3D" id="1.25.40.10">
    <property type="entry name" value="Tetratricopeptide repeat domain"/>
    <property type="match status" value="2"/>
</dbReference>
<keyword evidence="3 9" id="KW-0418">Kinase</keyword>
<sequence length="826" mass="90461">MISLGNHHQSMDDELDDESGCIQGLTDEQKETLGELLETYLHAMETGLPPSVEQITASTPELREALRECVSGLESLHRMAAGTPQPTQPCDSSNCLGDFLLHETIGRGGMGVVYRATQVSLRRTVAVKLLPMAAVLDPRQLTRFQHEAEAAASLQHPNIVPVFAVGFERGVHFYAMRYIDGASIEDWIATYAKQDGVKTDWRTAVDFTVQVASGLQAAHEFGIIHRDIKPSNLLLDGRGKVWIADFGLARIQSDVSITGSKDVVGTIRYMSPEQARGDSAVVDGRTDIYSLAATLYEMLAKRPAHAGDDAATILRQVDEDVISPLRRIRTDIPCDLATVIAKAMASKRDDRYESASEFAADLRRVLAGESTIARPPTLTDKVVRFASNHRTAVIATALVGCLALAGFAVGTTKLAAAKNVSDALAIQSNRNQAIAREAVDRLGTQITELLADIPAANSVRHRLLSETLGYYQQMAAVAVNDVNRDGEQQRRDLAITLGKMGVLQSELGNVTEAIDSLRASEELYSELAQRSDDKTLQLQWSISQNNLAQRFTQAGDLQAAGVWFAKAIDTQSRLHCEIELAKTLNNLGSMLADAQKIDESQQTFEHAIELLESADGQEMLQSTVRSNLAGLLAKRAPERSAELASQSLRYQVALLETDPADPKLATQVMLTLNTLATSQSQMRDHASAVESLQQSVKIGQQLISRWPDQPTYRRDLIISLNQLGLSLAATHQLSQASDALRQAADHGRMLKLVFVDDAEVQNMLGGVLNNLAFLTQRIGDPETARRIYEDAIEHQRIAISLAPQMHQYHAALKTQQYNLQQLRGES</sequence>
<dbReference type="SMART" id="SM00028">
    <property type="entry name" value="TPR"/>
    <property type="match status" value="5"/>
</dbReference>
<dbReference type="GO" id="GO:0004674">
    <property type="term" value="F:protein serine/threonine kinase activity"/>
    <property type="evidence" value="ECO:0007669"/>
    <property type="project" value="UniProtKB-EC"/>
</dbReference>
<keyword evidence="4 6" id="KW-0067">ATP-binding</keyword>
<feature type="domain" description="Protein kinase" evidence="8">
    <location>
        <begin position="99"/>
        <end position="366"/>
    </location>
</feature>
<keyword evidence="5" id="KW-0802">TPR repeat</keyword>
<keyword evidence="10" id="KW-1185">Reference proteome</keyword>
<dbReference type="InterPro" id="IPR000719">
    <property type="entry name" value="Prot_kinase_dom"/>
</dbReference>
<feature type="binding site" evidence="6">
    <location>
        <position position="128"/>
    </location>
    <ligand>
        <name>ATP</name>
        <dbReference type="ChEBI" id="CHEBI:30616"/>
    </ligand>
</feature>
<dbReference type="AlphaFoldDB" id="A0A5C6F2U2"/>
<evidence type="ECO:0000259" key="8">
    <source>
        <dbReference type="PROSITE" id="PS50011"/>
    </source>
</evidence>
<dbReference type="SUPFAM" id="SSF48452">
    <property type="entry name" value="TPR-like"/>
    <property type="match status" value="1"/>
</dbReference>
<dbReference type="EC" id="2.7.11.1" evidence="9"/>
<evidence type="ECO:0000256" key="5">
    <source>
        <dbReference type="PROSITE-ProRule" id="PRU00339"/>
    </source>
</evidence>
<feature type="repeat" description="TPR" evidence="5">
    <location>
        <begin position="581"/>
        <end position="614"/>
    </location>
</feature>
<dbReference type="InterPro" id="IPR019734">
    <property type="entry name" value="TPR_rpt"/>
</dbReference>
<dbReference type="Gene3D" id="1.10.510.10">
    <property type="entry name" value="Transferase(Phosphotransferase) domain 1"/>
    <property type="match status" value="1"/>
</dbReference>
<feature type="region of interest" description="Disordered" evidence="7">
    <location>
        <begin position="1"/>
        <end position="20"/>
    </location>
</feature>
<dbReference type="RefSeq" id="WP_146458588.1">
    <property type="nucleotide sequence ID" value="NZ_SJPW01000004.1"/>
</dbReference>
<dbReference type="PROSITE" id="PS50005">
    <property type="entry name" value="TPR"/>
    <property type="match status" value="1"/>
</dbReference>
<dbReference type="SUPFAM" id="SSF56112">
    <property type="entry name" value="Protein kinase-like (PK-like)"/>
    <property type="match status" value="1"/>
</dbReference>
<dbReference type="Proteomes" id="UP000318288">
    <property type="component" value="Unassembled WGS sequence"/>
</dbReference>
<dbReference type="InterPro" id="IPR017441">
    <property type="entry name" value="Protein_kinase_ATP_BS"/>
</dbReference>
<evidence type="ECO:0000313" key="9">
    <source>
        <dbReference type="EMBL" id="TWU54356.1"/>
    </source>
</evidence>
<evidence type="ECO:0000256" key="6">
    <source>
        <dbReference type="PROSITE-ProRule" id="PRU10141"/>
    </source>
</evidence>
<evidence type="ECO:0000256" key="1">
    <source>
        <dbReference type="ARBA" id="ARBA00022679"/>
    </source>
</evidence>
<dbReference type="PROSITE" id="PS00108">
    <property type="entry name" value="PROTEIN_KINASE_ST"/>
    <property type="match status" value="1"/>
</dbReference>
<evidence type="ECO:0000256" key="3">
    <source>
        <dbReference type="ARBA" id="ARBA00022777"/>
    </source>
</evidence>
<dbReference type="Pfam" id="PF13181">
    <property type="entry name" value="TPR_8"/>
    <property type="match status" value="1"/>
</dbReference>
<organism evidence="9 10">
    <name type="scientific">Rubripirellula tenax</name>
    <dbReference type="NCBI Taxonomy" id="2528015"/>
    <lineage>
        <taxon>Bacteria</taxon>
        <taxon>Pseudomonadati</taxon>
        <taxon>Planctomycetota</taxon>
        <taxon>Planctomycetia</taxon>
        <taxon>Pirellulales</taxon>
        <taxon>Pirellulaceae</taxon>
        <taxon>Rubripirellula</taxon>
    </lineage>
</organism>
<dbReference type="PANTHER" id="PTHR43289:SF34">
    <property type="entry name" value="SERINE_THREONINE-PROTEIN KINASE YBDM-RELATED"/>
    <property type="match status" value="1"/>
</dbReference>
<dbReference type="PROSITE" id="PS50011">
    <property type="entry name" value="PROTEIN_KINASE_DOM"/>
    <property type="match status" value="1"/>
</dbReference>
<dbReference type="Gene3D" id="3.30.200.20">
    <property type="entry name" value="Phosphorylase Kinase, domain 1"/>
    <property type="match status" value="1"/>
</dbReference>
<dbReference type="InterPro" id="IPR008271">
    <property type="entry name" value="Ser/Thr_kinase_AS"/>
</dbReference>
<protein>
    <submittedName>
        <fullName evidence="9">Serine/threonine-protein kinase PknB</fullName>
        <ecNumber evidence="9">2.7.11.1</ecNumber>
    </submittedName>
</protein>
<dbReference type="InterPro" id="IPR011009">
    <property type="entry name" value="Kinase-like_dom_sf"/>
</dbReference>
<keyword evidence="1 9" id="KW-0808">Transferase</keyword>
<evidence type="ECO:0000256" key="7">
    <source>
        <dbReference type="SAM" id="MobiDB-lite"/>
    </source>
</evidence>
<comment type="caution">
    <text evidence="9">The sequence shown here is derived from an EMBL/GenBank/DDBJ whole genome shotgun (WGS) entry which is preliminary data.</text>
</comment>
<accession>A0A5C6F2U2</accession>
<keyword evidence="2 6" id="KW-0547">Nucleotide-binding</keyword>
<evidence type="ECO:0000256" key="2">
    <source>
        <dbReference type="ARBA" id="ARBA00022741"/>
    </source>
</evidence>